<keyword evidence="2" id="KW-1185">Reference proteome</keyword>
<sequence length="66" mass="7742">ELLNVQPERRGDNLRCFFDTFNQQDPPTPFSARNYDHAADEFMRLGRNSRPRPVTDINGVVRKLHD</sequence>
<feature type="non-terminal residue" evidence="1">
    <location>
        <position position="1"/>
    </location>
</feature>
<dbReference type="RefSeq" id="XP_002771369.1">
    <property type="nucleotide sequence ID" value="XM_002771323.1"/>
</dbReference>
<organism evidence="2">
    <name type="scientific">Perkinsus marinus (strain ATCC 50983 / TXsc)</name>
    <dbReference type="NCBI Taxonomy" id="423536"/>
    <lineage>
        <taxon>Eukaryota</taxon>
        <taxon>Sar</taxon>
        <taxon>Alveolata</taxon>
        <taxon>Perkinsozoa</taxon>
        <taxon>Perkinsea</taxon>
        <taxon>Perkinsida</taxon>
        <taxon>Perkinsidae</taxon>
        <taxon>Perkinsus</taxon>
    </lineage>
</organism>
<gene>
    <name evidence="1" type="ORF">Pmar_PMAR019962</name>
</gene>
<dbReference type="InParanoid" id="C5LJ69"/>
<proteinExistence type="predicted"/>
<name>C5LJ69_PERM5</name>
<dbReference type="AlphaFoldDB" id="C5LJ69"/>
<reference evidence="1 2" key="1">
    <citation type="submission" date="2008-07" db="EMBL/GenBank/DDBJ databases">
        <authorList>
            <person name="El-Sayed N."/>
            <person name="Caler E."/>
            <person name="Inman J."/>
            <person name="Amedeo P."/>
            <person name="Hass B."/>
            <person name="Wortman J."/>
        </authorList>
    </citation>
    <scope>NUCLEOTIDE SEQUENCE [LARGE SCALE GENOMIC DNA]</scope>
    <source>
        <strain evidence="2">ATCC 50983 / TXsc</strain>
    </source>
</reference>
<dbReference type="Proteomes" id="UP000007800">
    <property type="component" value="Unassembled WGS sequence"/>
</dbReference>
<protein>
    <submittedName>
        <fullName evidence="1">Uncharacterized protein</fullName>
    </submittedName>
</protein>
<dbReference type="EMBL" id="GG682368">
    <property type="protein sequence ID" value="EER03185.1"/>
    <property type="molecule type" value="Genomic_DNA"/>
</dbReference>
<feature type="non-terminal residue" evidence="1">
    <location>
        <position position="66"/>
    </location>
</feature>
<accession>C5LJ69</accession>
<evidence type="ECO:0000313" key="2">
    <source>
        <dbReference type="Proteomes" id="UP000007800"/>
    </source>
</evidence>
<evidence type="ECO:0000313" key="1">
    <source>
        <dbReference type="EMBL" id="EER03185.1"/>
    </source>
</evidence>
<dbReference type="GeneID" id="9052047"/>